<evidence type="ECO:0000256" key="2">
    <source>
        <dbReference type="ARBA" id="ARBA00022679"/>
    </source>
</evidence>
<dbReference type="Pfam" id="PF00156">
    <property type="entry name" value="Pribosyltran"/>
    <property type="match status" value="1"/>
</dbReference>
<dbReference type="InterPro" id="IPR029057">
    <property type="entry name" value="PRTase-like"/>
</dbReference>
<dbReference type="PANTHER" id="PTHR10210">
    <property type="entry name" value="RIBOSE-PHOSPHATE DIPHOSPHOKINASE FAMILY MEMBER"/>
    <property type="match status" value="1"/>
</dbReference>
<gene>
    <name evidence="11" type="ORF">SAMN02745114_00898</name>
</gene>
<dbReference type="EMBL" id="FUWW01000008">
    <property type="protein sequence ID" value="SJZ54259.1"/>
    <property type="molecule type" value="Genomic_DNA"/>
</dbReference>
<dbReference type="NCBIfam" id="NF005299">
    <property type="entry name" value="PRK06827.1"/>
    <property type="match status" value="1"/>
</dbReference>
<evidence type="ECO:0000256" key="5">
    <source>
        <dbReference type="ARBA" id="ARBA00022777"/>
    </source>
</evidence>
<evidence type="ECO:0000313" key="12">
    <source>
        <dbReference type="Proteomes" id="UP000190657"/>
    </source>
</evidence>
<dbReference type="GO" id="GO:0016301">
    <property type="term" value="F:kinase activity"/>
    <property type="evidence" value="ECO:0007669"/>
    <property type="project" value="UniProtKB-KW"/>
</dbReference>
<dbReference type="SUPFAM" id="SSF53271">
    <property type="entry name" value="PRTase-like"/>
    <property type="match status" value="2"/>
</dbReference>
<dbReference type="AlphaFoldDB" id="A0A1T4LHI3"/>
<feature type="domain" description="Ribose-phosphate pyrophosphokinase N-terminal" evidence="10">
    <location>
        <begin position="19"/>
        <end position="167"/>
    </location>
</feature>
<organism evidence="11 12">
    <name type="scientific">Eubacterium coprostanoligenes</name>
    <dbReference type="NCBI Taxonomy" id="290054"/>
    <lineage>
        <taxon>Bacteria</taxon>
        <taxon>Bacillati</taxon>
        <taxon>Bacillota</taxon>
        <taxon>Clostridia</taxon>
        <taxon>Eubacteriales</taxon>
        <taxon>Eubacteriaceae</taxon>
        <taxon>Eubacterium</taxon>
    </lineage>
</organism>
<evidence type="ECO:0000256" key="1">
    <source>
        <dbReference type="ARBA" id="ARBA00013247"/>
    </source>
</evidence>
<dbReference type="InterPro" id="IPR005946">
    <property type="entry name" value="Rib-P_diPkinase"/>
</dbReference>
<sequence length="391" mass="44163">MPRITAEEVQTIPYGPLGIIALPGTEGLAQKIDNYLVKWRAEQAAAHKENIAFYGYQRDSYLIDTSIARFGSGEGKAVINDSIRGYDLYIIVDCFNYSVTYNMYGMDVPKSPDDHFSDLKRVISAASSKAKRINVIMPMLYEGRQHKRSSRESLDCAMALQELTALGVENIITFDAHDQRVQNSIPHKSFENVMPTYQMIKAIVNNVDDLSVNPDHLMIISPDEGAMHRCIYFATQLGVNLGMFYKRRDYTRVVNGRNPIVAHQYLGDSVEGKDIIIVDDMISSGESMLEVAKKLKELKAKRIFVCTAFGLFCNGLEIFDKAHEEGIFEKVFTTNGVYQSPELLSRNWYESVELSKYLAYFLDTINHDLSVSSLLDNSNKIDSLLKKKGLK</sequence>
<dbReference type="GO" id="GO:0000287">
    <property type="term" value="F:magnesium ion binding"/>
    <property type="evidence" value="ECO:0007669"/>
    <property type="project" value="InterPro"/>
</dbReference>
<dbReference type="CDD" id="cd06223">
    <property type="entry name" value="PRTases_typeI"/>
    <property type="match status" value="1"/>
</dbReference>
<reference evidence="11 12" key="1">
    <citation type="submission" date="2017-02" db="EMBL/GenBank/DDBJ databases">
        <authorList>
            <person name="Peterson S.W."/>
        </authorList>
    </citation>
    <scope>NUCLEOTIDE SEQUENCE [LARGE SCALE GENOMIC DNA]</scope>
    <source>
        <strain evidence="11 12">ATCC 51222</strain>
    </source>
</reference>
<evidence type="ECO:0000259" key="10">
    <source>
        <dbReference type="Pfam" id="PF13793"/>
    </source>
</evidence>
<dbReference type="GO" id="GO:0005524">
    <property type="term" value="F:ATP binding"/>
    <property type="evidence" value="ECO:0007669"/>
    <property type="project" value="UniProtKB-KW"/>
</dbReference>
<comment type="similarity">
    <text evidence="8">Belongs to the ribose-phosphate pyrophosphokinase family.</text>
</comment>
<dbReference type="STRING" id="290054.SAMN02745114_00898"/>
<comment type="catalytic activity">
    <reaction evidence="7">
        <text>D-ribose 5-phosphate + ATP = 5-phospho-alpha-D-ribose 1-diphosphate + AMP + H(+)</text>
        <dbReference type="Rhea" id="RHEA:15609"/>
        <dbReference type="ChEBI" id="CHEBI:15378"/>
        <dbReference type="ChEBI" id="CHEBI:30616"/>
        <dbReference type="ChEBI" id="CHEBI:58017"/>
        <dbReference type="ChEBI" id="CHEBI:78346"/>
        <dbReference type="ChEBI" id="CHEBI:456215"/>
        <dbReference type="EC" id="2.7.6.1"/>
    </reaction>
</comment>
<evidence type="ECO:0000256" key="4">
    <source>
        <dbReference type="ARBA" id="ARBA00022741"/>
    </source>
</evidence>
<evidence type="ECO:0000313" key="11">
    <source>
        <dbReference type="EMBL" id="SJZ54259.1"/>
    </source>
</evidence>
<dbReference type="NCBIfam" id="TIGR01251">
    <property type="entry name" value="ribP_PPkin"/>
    <property type="match status" value="1"/>
</dbReference>
<dbReference type="Proteomes" id="UP000190657">
    <property type="component" value="Unassembled WGS sequence"/>
</dbReference>
<name>A0A1T4LHI3_9FIRM</name>
<accession>A0A1T4LHI3</accession>
<dbReference type="InterPro" id="IPR029099">
    <property type="entry name" value="Pribosyltran_N"/>
</dbReference>
<dbReference type="RefSeq" id="WP_078768389.1">
    <property type="nucleotide sequence ID" value="NZ_FUWW01000008.1"/>
</dbReference>
<protein>
    <recommendedName>
        <fullName evidence="1">ribose-phosphate diphosphokinase</fullName>
        <ecNumber evidence="1">2.7.6.1</ecNumber>
    </recommendedName>
</protein>
<keyword evidence="4" id="KW-0547">Nucleotide-binding</keyword>
<keyword evidence="3 8" id="KW-0545">Nucleotide biosynthesis</keyword>
<dbReference type="GO" id="GO:0006164">
    <property type="term" value="P:purine nucleotide biosynthetic process"/>
    <property type="evidence" value="ECO:0007669"/>
    <property type="project" value="TreeGrafter"/>
</dbReference>
<keyword evidence="5 11" id="KW-0418">Kinase</keyword>
<dbReference type="Gene3D" id="3.40.50.2020">
    <property type="match status" value="2"/>
</dbReference>
<evidence type="ECO:0000259" key="9">
    <source>
        <dbReference type="Pfam" id="PF00156"/>
    </source>
</evidence>
<dbReference type="GO" id="GO:0005737">
    <property type="term" value="C:cytoplasm"/>
    <property type="evidence" value="ECO:0007669"/>
    <property type="project" value="TreeGrafter"/>
</dbReference>
<evidence type="ECO:0000256" key="3">
    <source>
        <dbReference type="ARBA" id="ARBA00022727"/>
    </source>
</evidence>
<dbReference type="Pfam" id="PF13793">
    <property type="entry name" value="Pribosyltran_N"/>
    <property type="match status" value="1"/>
</dbReference>
<dbReference type="GO" id="GO:0002189">
    <property type="term" value="C:ribose phosphate diphosphokinase complex"/>
    <property type="evidence" value="ECO:0007669"/>
    <property type="project" value="TreeGrafter"/>
</dbReference>
<evidence type="ECO:0000256" key="7">
    <source>
        <dbReference type="ARBA" id="ARBA00049535"/>
    </source>
</evidence>
<feature type="domain" description="Phosphoribosyltransferase" evidence="9">
    <location>
        <begin position="201"/>
        <end position="309"/>
    </location>
</feature>
<keyword evidence="6" id="KW-0067">ATP-binding</keyword>
<dbReference type="EC" id="2.7.6.1" evidence="1"/>
<dbReference type="PANTHER" id="PTHR10210:SF32">
    <property type="entry name" value="RIBOSE-PHOSPHATE PYROPHOSPHOKINASE 2"/>
    <property type="match status" value="1"/>
</dbReference>
<proteinExistence type="inferred from homology"/>
<dbReference type="OrthoDB" id="9777067at2"/>
<keyword evidence="2" id="KW-0808">Transferase</keyword>
<dbReference type="GO" id="GO:0006015">
    <property type="term" value="P:5-phosphoribose 1-diphosphate biosynthetic process"/>
    <property type="evidence" value="ECO:0007669"/>
    <property type="project" value="TreeGrafter"/>
</dbReference>
<dbReference type="GO" id="GO:0004749">
    <property type="term" value="F:ribose phosphate diphosphokinase activity"/>
    <property type="evidence" value="ECO:0007669"/>
    <property type="project" value="UniProtKB-EC"/>
</dbReference>
<evidence type="ECO:0000256" key="6">
    <source>
        <dbReference type="ARBA" id="ARBA00022840"/>
    </source>
</evidence>
<keyword evidence="12" id="KW-1185">Reference proteome</keyword>
<dbReference type="InterPro" id="IPR000836">
    <property type="entry name" value="PRTase_dom"/>
</dbReference>
<evidence type="ECO:0000256" key="8">
    <source>
        <dbReference type="RuleBase" id="RU004324"/>
    </source>
</evidence>